<evidence type="ECO:0000256" key="6">
    <source>
        <dbReference type="ARBA" id="ARBA00022729"/>
    </source>
</evidence>
<dbReference type="InterPro" id="IPR013210">
    <property type="entry name" value="LRR_N_plant-typ"/>
</dbReference>
<dbReference type="PROSITE" id="PS51450">
    <property type="entry name" value="LRR"/>
    <property type="match status" value="1"/>
</dbReference>
<feature type="region of interest" description="Disordered" evidence="12">
    <location>
        <begin position="805"/>
        <end position="826"/>
    </location>
</feature>
<dbReference type="SUPFAM" id="SSF52058">
    <property type="entry name" value="L domain-like"/>
    <property type="match status" value="1"/>
</dbReference>
<dbReference type="InterPro" id="IPR046956">
    <property type="entry name" value="RLP23-like"/>
</dbReference>
<evidence type="ECO:0000256" key="2">
    <source>
        <dbReference type="ARBA" id="ARBA00009592"/>
    </source>
</evidence>
<sequence>MMQSCKERKRMIIWRLFLIFSLSNSTLVFASHAKHLCLPDQKDALWEFKSEFYIQGFYVKGLHSDVVYVDEKTERWRNNTDCCSWDGVSCDPKTGMVVELNLLGGSLNGPLRSNSSLFRLQHLQNLDLTMNNIYGVLPDSIGNLKRLSVLNLAIYNLYGKIPSSLGNLSHLTDLDLSANGFTGELPDSMGHLNRLTTLQLDGNKLSGNFPLPLLNLSSLTEIDLGPNQFQGMLPSNMSSLSNLEDFDISGNSFHGPVPSSLFMIPSLTDLRLGRNHLSGPLEIGNISSPSILESLSLKENNFSGPISRSISKLVGLTFLDLSFWNTARGMVDFNIFLHLKSLEKLHLSHLNTSSMVDLSVFSHLMLLTELDLSGNNLKISSTLHLPSPIWTLSLSSCNISEFPRFLQNLTRLGRLDISTNRIKGQVPEWLWSLPELWYVNISQNSFSGFEGSPDDMLTSDNNLVLDISSNMFQDLPLLPKSLLHFFGSENGISGEIPTELCGLVHLRILVLSNNNFSGSIPRCFNATLWVLHLQNNSLSGVFPEESISVNLISLDVGHNRLSGGLPKSLRNCTQLEFLNVEDNNFNDTFPFWVRSLPDLQNLVLGSNKFHGPISSPGESLRFPRLRIFDVSKNRFNGVLPSNYFTGWSAMSSVVDVLEPGSLYYHQSVGLANKGMNMELVGSGFTIYKSIDVSQNQFQGDIPNSIGLLKELIVLNMSNNAFTGRIPSSLANLTNLQSLDLSNNRLSGQIPPQLGKLTFLEWMNFSYNRLEGPIPQGTQIQSQNSSAFAENPGLCGVPLQEICGRKGKEEATKQEEDEEQEEEEEDEAFSWIAAAIAYVPGVSVDSPSVTFWLRIKMAGS</sequence>
<dbReference type="Pfam" id="PF00560">
    <property type="entry name" value="LRR_1"/>
    <property type="match status" value="7"/>
</dbReference>
<evidence type="ECO:0000313" key="16">
    <source>
        <dbReference type="Proteomes" id="UP000467841"/>
    </source>
</evidence>
<evidence type="ECO:0000313" key="15">
    <source>
        <dbReference type="EMBL" id="CAA7027963.1"/>
    </source>
</evidence>
<keyword evidence="4" id="KW-0433">Leucine-rich repeat</keyword>
<keyword evidence="9" id="KW-0472">Membrane</keyword>
<dbReference type="Gene3D" id="3.80.10.10">
    <property type="entry name" value="Ribonuclease Inhibitor"/>
    <property type="match status" value="2"/>
</dbReference>
<proteinExistence type="inferred from homology"/>
<evidence type="ECO:0000256" key="1">
    <source>
        <dbReference type="ARBA" id="ARBA00004251"/>
    </source>
</evidence>
<keyword evidence="16" id="KW-1185">Reference proteome</keyword>
<evidence type="ECO:0000256" key="12">
    <source>
        <dbReference type="SAM" id="MobiDB-lite"/>
    </source>
</evidence>
<dbReference type="InterPro" id="IPR001611">
    <property type="entry name" value="Leu-rich_rpt"/>
</dbReference>
<keyword evidence="8" id="KW-1133">Transmembrane helix</keyword>
<evidence type="ECO:0000256" key="5">
    <source>
        <dbReference type="ARBA" id="ARBA00022692"/>
    </source>
</evidence>
<dbReference type="InterPro" id="IPR003591">
    <property type="entry name" value="Leu-rich_rpt_typical-subtyp"/>
</dbReference>
<evidence type="ECO:0000256" key="3">
    <source>
        <dbReference type="ARBA" id="ARBA00022475"/>
    </source>
</evidence>
<dbReference type="SMART" id="SM00369">
    <property type="entry name" value="LRR_TYP"/>
    <property type="match status" value="6"/>
</dbReference>
<feature type="signal peptide" evidence="13">
    <location>
        <begin position="1"/>
        <end position="30"/>
    </location>
</feature>
<dbReference type="PANTHER" id="PTHR48061:SF12">
    <property type="entry name" value="DISEASE RESISTANCE LIKE PROTEIN"/>
    <property type="match status" value="1"/>
</dbReference>
<evidence type="ECO:0000256" key="13">
    <source>
        <dbReference type="SAM" id="SignalP"/>
    </source>
</evidence>
<evidence type="ECO:0000256" key="8">
    <source>
        <dbReference type="ARBA" id="ARBA00022989"/>
    </source>
</evidence>
<dbReference type="EMBL" id="CACVBM020001063">
    <property type="protein sequence ID" value="CAA7027963.1"/>
    <property type="molecule type" value="Genomic_DNA"/>
</dbReference>
<evidence type="ECO:0000256" key="10">
    <source>
        <dbReference type="ARBA" id="ARBA00023170"/>
    </source>
</evidence>
<dbReference type="OrthoDB" id="442066at2759"/>
<keyword evidence="6 13" id="KW-0732">Signal</keyword>
<comment type="similarity">
    <text evidence="2">Belongs to the RLP family.</text>
</comment>
<dbReference type="InterPro" id="IPR032675">
    <property type="entry name" value="LRR_dom_sf"/>
</dbReference>
<dbReference type="SUPFAM" id="SSF52047">
    <property type="entry name" value="RNI-like"/>
    <property type="match status" value="1"/>
</dbReference>
<feature type="chain" id="PRO_5025557054" description="Leucine-rich repeat-containing N-terminal plant-type domain-containing protein" evidence="13">
    <location>
        <begin position="31"/>
        <end position="859"/>
    </location>
</feature>
<dbReference type="FunFam" id="3.80.10.10:FF:000095">
    <property type="entry name" value="LRR receptor-like serine/threonine-protein kinase GSO1"/>
    <property type="match status" value="1"/>
</dbReference>
<feature type="domain" description="Leucine-rich repeat-containing N-terminal plant-type" evidence="14">
    <location>
        <begin position="40"/>
        <end position="91"/>
    </location>
</feature>
<gene>
    <name evidence="15" type="ORF">MERR_LOCUS15198</name>
</gene>
<accession>A0A6D2ID50</accession>
<dbReference type="Pfam" id="PF08263">
    <property type="entry name" value="LRRNT_2"/>
    <property type="match status" value="1"/>
</dbReference>
<keyword evidence="7" id="KW-0677">Repeat</keyword>
<keyword evidence="5" id="KW-0812">Transmembrane</keyword>
<comment type="subcellular location">
    <subcellularLocation>
        <location evidence="1">Cell membrane</location>
        <topology evidence="1">Single-pass type I membrane protein</topology>
    </subcellularLocation>
</comment>
<evidence type="ECO:0000256" key="11">
    <source>
        <dbReference type="ARBA" id="ARBA00023180"/>
    </source>
</evidence>
<dbReference type="PANTHER" id="PTHR48061">
    <property type="entry name" value="LEUCINE-RICH REPEAT RECEPTOR PROTEIN KINASE EMS1-LIKE-RELATED"/>
    <property type="match status" value="1"/>
</dbReference>
<dbReference type="PRINTS" id="PR00019">
    <property type="entry name" value="LEURICHRPT"/>
</dbReference>
<evidence type="ECO:0000256" key="7">
    <source>
        <dbReference type="ARBA" id="ARBA00022737"/>
    </source>
</evidence>
<name>A0A6D2ID50_9BRAS</name>
<keyword evidence="3" id="KW-1003">Cell membrane</keyword>
<evidence type="ECO:0000256" key="4">
    <source>
        <dbReference type="ARBA" id="ARBA00022614"/>
    </source>
</evidence>
<evidence type="ECO:0000256" key="9">
    <source>
        <dbReference type="ARBA" id="ARBA00023136"/>
    </source>
</evidence>
<protein>
    <recommendedName>
        <fullName evidence="14">Leucine-rich repeat-containing N-terminal plant-type domain-containing protein</fullName>
    </recommendedName>
</protein>
<reference evidence="15" key="1">
    <citation type="submission" date="2020-01" db="EMBL/GenBank/DDBJ databases">
        <authorList>
            <person name="Mishra B."/>
        </authorList>
    </citation>
    <scope>NUCLEOTIDE SEQUENCE [LARGE SCALE GENOMIC DNA]</scope>
</reference>
<dbReference type="AlphaFoldDB" id="A0A6D2ID50"/>
<feature type="compositionally biased region" description="Acidic residues" evidence="12">
    <location>
        <begin position="814"/>
        <end position="826"/>
    </location>
</feature>
<dbReference type="Proteomes" id="UP000467841">
    <property type="component" value="Unassembled WGS sequence"/>
</dbReference>
<comment type="caution">
    <text evidence="15">The sequence shown here is derived from an EMBL/GenBank/DDBJ whole genome shotgun (WGS) entry which is preliminary data.</text>
</comment>
<keyword evidence="10" id="KW-0675">Receptor</keyword>
<evidence type="ECO:0000259" key="14">
    <source>
        <dbReference type="Pfam" id="PF08263"/>
    </source>
</evidence>
<keyword evidence="11" id="KW-0325">Glycoprotein</keyword>
<dbReference type="FunFam" id="3.80.10.10:FF:000213">
    <property type="entry name" value="Tyrosine-sulfated glycopeptide receptor 1"/>
    <property type="match status" value="1"/>
</dbReference>
<organism evidence="15 16">
    <name type="scientific">Microthlaspi erraticum</name>
    <dbReference type="NCBI Taxonomy" id="1685480"/>
    <lineage>
        <taxon>Eukaryota</taxon>
        <taxon>Viridiplantae</taxon>
        <taxon>Streptophyta</taxon>
        <taxon>Embryophyta</taxon>
        <taxon>Tracheophyta</taxon>
        <taxon>Spermatophyta</taxon>
        <taxon>Magnoliopsida</taxon>
        <taxon>eudicotyledons</taxon>
        <taxon>Gunneridae</taxon>
        <taxon>Pentapetalae</taxon>
        <taxon>rosids</taxon>
        <taxon>malvids</taxon>
        <taxon>Brassicales</taxon>
        <taxon>Brassicaceae</taxon>
        <taxon>Coluteocarpeae</taxon>
        <taxon>Microthlaspi</taxon>
    </lineage>
</organism>
<dbReference type="GO" id="GO:0005886">
    <property type="term" value="C:plasma membrane"/>
    <property type="evidence" value="ECO:0007669"/>
    <property type="project" value="UniProtKB-SubCell"/>
</dbReference>